<dbReference type="Proteomes" id="UP000004416">
    <property type="component" value="Unassembled WGS sequence"/>
</dbReference>
<evidence type="ECO:0000313" key="3">
    <source>
        <dbReference type="Proteomes" id="UP000004416"/>
    </source>
</evidence>
<evidence type="ECO:0000259" key="1">
    <source>
        <dbReference type="Pfam" id="PF21821"/>
    </source>
</evidence>
<evidence type="ECO:0000313" key="2">
    <source>
        <dbReference type="EMBL" id="EHL08973.1"/>
    </source>
</evidence>
<name>G9XHH1_DESHA</name>
<dbReference type="RefSeq" id="WP_005808500.1">
    <property type="nucleotide sequence ID" value="NZ_JH414441.1"/>
</dbReference>
<gene>
    <name evidence="2" type="ORF">HMPREF0322_00396</name>
</gene>
<proteinExistence type="predicted"/>
<dbReference type="PATRIC" id="fig|537010.4.peg.371"/>
<comment type="caution">
    <text evidence="2">The sequence shown here is derived from an EMBL/GenBank/DDBJ whole genome shotgun (WGS) entry which is preliminary data.</text>
</comment>
<feature type="domain" description="Dit-like phage tail protein N-terminal" evidence="1">
    <location>
        <begin position="28"/>
        <end position="154"/>
    </location>
</feature>
<accession>G9XHH1</accession>
<protein>
    <recommendedName>
        <fullName evidence="1">Dit-like phage tail protein N-terminal domain-containing protein</fullName>
    </recommendedName>
</protein>
<dbReference type="InterPro" id="IPR048494">
    <property type="entry name" value="Dit-like_N"/>
</dbReference>
<reference evidence="2 3" key="1">
    <citation type="submission" date="2011-08" db="EMBL/GenBank/DDBJ databases">
        <authorList>
            <person name="Weinstock G."/>
            <person name="Sodergren E."/>
            <person name="Clifton S."/>
            <person name="Fulton L."/>
            <person name="Fulton B."/>
            <person name="Courtney L."/>
            <person name="Fronick C."/>
            <person name="Harrison M."/>
            <person name="Strong C."/>
            <person name="Farmer C."/>
            <person name="Delahaunty K."/>
            <person name="Markovic C."/>
            <person name="Hall O."/>
            <person name="Minx P."/>
            <person name="Tomlinson C."/>
            <person name="Mitreva M."/>
            <person name="Hou S."/>
            <person name="Chen J."/>
            <person name="Wollam A."/>
            <person name="Pepin K.H."/>
            <person name="Johnson M."/>
            <person name="Bhonagiri V."/>
            <person name="Zhang X."/>
            <person name="Suruliraj S."/>
            <person name="Warren W."/>
            <person name="Chinwalla A."/>
            <person name="Mardis E.R."/>
            <person name="Wilson R.K."/>
        </authorList>
    </citation>
    <scope>NUCLEOTIDE SEQUENCE [LARGE SCALE GENOMIC DNA]</scope>
    <source>
        <strain evidence="2 3">DP7</strain>
    </source>
</reference>
<dbReference type="AlphaFoldDB" id="G9XHH1"/>
<dbReference type="EMBL" id="AFZX01000010">
    <property type="protein sequence ID" value="EHL08973.1"/>
    <property type="molecule type" value="Genomic_DNA"/>
</dbReference>
<organism evidence="2 3">
    <name type="scientific">Desulfitobacterium hafniense DP7</name>
    <dbReference type="NCBI Taxonomy" id="537010"/>
    <lineage>
        <taxon>Bacteria</taxon>
        <taxon>Bacillati</taxon>
        <taxon>Bacillota</taxon>
        <taxon>Clostridia</taxon>
        <taxon>Eubacteriales</taxon>
        <taxon>Desulfitobacteriaceae</taxon>
        <taxon>Desulfitobacterium</taxon>
    </lineage>
</organism>
<dbReference type="Pfam" id="PF21821">
    <property type="entry name" value="Dit_like"/>
    <property type="match status" value="1"/>
</dbReference>
<sequence>MIIGASPYTTDDLTQLVYVKTNIAGFFFDAVIQTDLSSTITITEHPVESGASITDHSYENAKQITMQIGMSDAATSLVDGQFEKGMTRSVNAFQVLMEMQRLRIPLQVTTRLGVWQNMLIESIAVPDDYTTLYGLKATVILREIFVAKVKTVKISARPQVTGQTNRGGVEPVEPNMSILKQLQEALGGLSSN</sequence>
<dbReference type="HOGENOM" id="CLU_120394_0_0_9"/>